<proteinExistence type="predicted"/>
<keyword evidence="1" id="KW-1133">Transmembrane helix</keyword>
<evidence type="ECO:0000313" key="5">
    <source>
        <dbReference type="Proteomes" id="UP000655225"/>
    </source>
</evidence>
<keyword evidence="1" id="KW-0812">Transmembrane</keyword>
<dbReference type="InterPro" id="IPR050253">
    <property type="entry name" value="Seed_Storage-Functional"/>
</dbReference>
<keyword evidence="2" id="KW-0732">Signal</keyword>
<feature type="signal peptide" evidence="2">
    <location>
        <begin position="1"/>
        <end position="27"/>
    </location>
</feature>
<dbReference type="AlphaFoldDB" id="A0A834ZRE9"/>
<feature type="chain" id="PRO_5032419343" description="Cupin type-1 domain-containing protein" evidence="2">
    <location>
        <begin position="28"/>
        <end position="482"/>
    </location>
</feature>
<evidence type="ECO:0000256" key="1">
    <source>
        <dbReference type="SAM" id="Phobius"/>
    </source>
</evidence>
<feature type="domain" description="Cupin type-1" evidence="3">
    <location>
        <begin position="252"/>
        <end position="406"/>
    </location>
</feature>
<protein>
    <recommendedName>
        <fullName evidence="3">Cupin type-1 domain-containing protein</fullName>
    </recommendedName>
</protein>
<dbReference type="OMA" id="MIEMIRF"/>
<dbReference type="CDD" id="cd02245">
    <property type="entry name" value="cupin_7S_vicilin-like_C"/>
    <property type="match status" value="1"/>
</dbReference>
<keyword evidence="1" id="KW-0472">Membrane</keyword>
<dbReference type="Pfam" id="PF00190">
    <property type="entry name" value="Cupin_1"/>
    <property type="match status" value="1"/>
</dbReference>
<evidence type="ECO:0000313" key="4">
    <source>
        <dbReference type="EMBL" id="KAF8409928.1"/>
    </source>
</evidence>
<dbReference type="InterPro" id="IPR014710">
    <property type="entry name" value="RmlC-like_jellyroll"/>
</dbReference>
<dbReference type="PANTHER" id="PTHR31189">
    <property type="entry name" value="OS03G0336100 PROTEIN-RELATED"/>
    <property type="match status" value="1"/>
</dbReference>
<keyword evidence="5" id="KW-1185">Reference proteome</keyword>
<comment type="caution">
    <text evidence="4">The sequence shown here is derived from an EMBL/GenBank/DDBJ whole genome shotgun (WGS) entry which is preliminary data.</text>
</comment>
<organism evidence="4 5">
    <name type="scientific">Tetracentron sinense</name>
    <name type="common">Spur-leaf</name>
    <dbReference type="NCBI Taxonomy" id="13715"/>
    <lineage>
        <taxon>Eukaryota</taxon>
        <taxon>Viridiplantae</taxon>
        <taxon>Streptophyta</taxon>
        <taxon>Embryophyta</taxon>
        <taxon>Tracheophyta</taxon>
        <taxon>Spermatophyta</taxon>
        <taxon>Magnoliopsida</taxon>
        <taxon>Trochodendrales</taxon>
        <taxon>Trochodendraceae</taxon>
        <taxon>Tetracentron</taxon>
    </lineage>
</organism>
<dbReference type="CDD" id="cd02244">
    <property type="entry name" value="cupin_7S_vicilin-like_N"/>
    <property type="match status" value="1"/>
</dbReference>
<feature type="transmembrane region" description="Helical" evidence="1">
    <location>
        <begin position="92"/>
        <end position="114"/>
    </location>
</feature>
<name>A0A834ZRE9_TETSI</name>
<reference evidence="4 5" key="1">
    <citation type="submission" date="2020-04" db="EMBL/GenBank/DDBJ databases">
        <title>Plant Genome Project.</title>
        <authorList>
            <person name="Zhang R.-G."/>
        </authorList>
    </citation>
    <scope>NUCLEOTIDE SEQUENCE [LARGE SCALE GENOMIC DNA]</scope>
    <source>
        <strain evidence="4">YNK0</strain>
        <tissue evidence="4">Leaf</tissue>
    </source>
</reference>
<dbReference type="Proteomes" id="UP000655225">
    <property type="component" value="Unassembled WGS sequence"/>
</dbReference>
<evidence type="ECO:0000259" key="3">
    <source>
        <dbReference type="SMART" id="SM00835"/>
    </source>
</evidence>
<dbReference type="InterPro" id="IPR006045">
    <property type="entry name" value="Cupin_1"/>
</dbReference>
<dbReference type="SUPFAM" id="SSF51182">
    <property type="entry name" value="RmlC-like cupins"/>
    <property type="match status" value="2"/>
</dbReference>
<evidence type="ECO:0000256" key="2">
    <source>
        <dbReference type="SAM" id="SignalP"/>
    </source>
</evidence>
<dbReference type="EMBL" id="JABCRI010000002">
    <property type="protein sequence ID" value="KAF8409928.1"/>
    <property type="molecule type" value="Genomic_DNA"/>
</dbReference>
<dbReference type="SMART" id="SM00835">
    <property type="entry name" value="Cupin_1"/>
    <property type="match status" value="1"/>
</dbReference>
<sequence>MLKNTSIPLFQYLFFFFLLSFSLNATASIKFNGVSNVGSLVKKEERKTVELTEFGQISAVEISDGIGGPYHLQFITLEPNSLFLPVLLHADMVFYVHTGISLSYACLGLSWVYGDEKNQIDIRRGDIFRLGLGSVFYVRSSLESTREKLRIHAIFTTANDENSYERSIRAGAYSTLSDLVLGFDKKVLQAGFGVPEEVLEVITSASRPPAIVHVASENKTDHPNWKVGIIEALIGRGSSYELNSKKKKTKAFNILHSKPDFENCNGWSLTVNKKDLNALKGSNMGVFMVNLTKGSMMGPHWNPRATEIAIVTHGEGMVRVVCSSSAKETECKNTRFSVKEGDVFAVPRFHPMAQMSFNNDSLVFMGFSTMAKKNHPQFLVGKSSVLQALDKDILAMSFNVPNTTIDQLLTPQMESIILESQALLSRSRILTLKVKAGLGLENKMISQPKPYSQGSRLGLVKAELNPYSEGQGWAGPGLGNMR</sequence>
<gene>
    <name evidence="4" type="ORF">HHK36_002447</name>
</gene>
<dbReference type="Gene3D" id="2.60.120.10">
    <property type="entry name" value="Jelly Rolls"/>
    <property type="match status" value="2"/>
</dbReference>
<accession>A0A834ZRE9</accession>
<dbReference type="OrthoDB" id="1932894at2759"/>
<dbReference type="PANTHER" id="PTHR31189:SF7">
    <property type="entry name" value="OS03G0197300 PROTEIN"/>
    <property type="match status" value="1"/>
</dbReference>
<dbReference type="InterPro" id="IPR011051">
    <property type="entry name" value="RmlC_Cupin_sf"/>
</dbReference>